<evidence type="ECO:0000313" key="3">
    <source>
        <dbReference type="Proteomes" id="UP000796880"/>
    </source>
</evidence>
<dbReference type="PANTHER" id="PTHR11017">
    <property type="entry name" value="LEUCINE-RICH REPEAT-CONTAINING PROTEIN"/>
    <property type="match status" value="1"/>
</dbReference>
<dbReference type="PANTHER" id="PTHR11017:SF544">
    <property type="entry name" value="ADP-RIBOSYL CYCLASE_CYCLIC ADP-RIBOSE HYDROLASE"/>
    <property type="match status" value="1"/>
</dbReference>
<dbReference type="Pfam" id="PF01582">
    <property type="entry name" value="TIR"/>
    <property type="match status" value="1"/>
</dbReference>
<evidence type="ECO:0000259" key="1">
    <source>
        <dbReference type="PROSITE" id="PS50104"/>
    </source>
</evidence>
<dbReference type="GO" id="GO:0007165">
    <property type="term" value="P:signal transduction"/>
    <property type="evidence" value="ECO:0007669"/>
    <property type="project" value="InterPro"/>
</dbReference>
<dbReference type="InterPro" id="IPR035897">
    <property type="entry name" value="Toll_tir_struct_dom_sf"/>
</dbReference>
<dbReference type="OrthoDB" id="1357022at2759"/>
<dbReference type="InterPro" id="IPR002182">
    <property type="entry name" value="NB-ARC"/>
</dbReference>
<evidence type="ECO:0000313" key="2">
    <source>
        <dbReference type="EMBL" id="KAF3457911.1"/>
    </source>
</evidence>
<dbReference type="Pfam" id="PF00931">
    <property type="entry name" value="NB-ARC"/>
    <property type="match status" value="1"/>
</dbReference>
<dbReference type="InterPro" id="IPR044974">
    <property type="entry name" value="Disease_R_plants"/>
</dbReference>
<dbReference type="EMBL" id="VOIH02000001">
    <property type="protein sequence ID" value="KAF3457911.1"/>
    <property type="molecule type" value="Genomic_DNA"/>
</dbReference>
<dbReference type="SUPFAM" id="SSF52540">
    <property type="entry name" value="P-loop containing nucleoside triphosphate hydrolases"/>
    <property type="match status" value="1"/>
</dbReference>
<gene>
    <name evidence="2" type="ORF">FNV43_RR02572</name>
</gene>
<dbReference type="SMART" id="SM00255">
    <property type="entry name" value="TIR"/>
    <property type="match status" value="1"/>
</dbReference>
<accession>A0A8K0MT35</accession>
<name>A0A8K0MT35_9ROSA</name>
<dbReference type="Proteomes" id="UP000796880">
    <property type="component" value="Unassembled WGS sequence"/>
</dbReference>
<dbReference type="Gene3D" id="3.40.50.300">
    <property type="entry name" value="P-loop containing nucleotide triphosphate hydrolases"/>
    <property type="match status" value="1"/>
</dbReference>
<protein>
    <recommendedName>
        <fullName evidence="1">TIR domain-containing protein</fullName>
    </recommendedName>
</protein>
<dbReference type="PROSITE" id="PS50104">
    <property type="entry name" value="TIR"/>
    <property type="match status" value="1"/>
</dbReference>
<dbReference type="GO" id="GO:0006952">
    <property type="term" value="P:defense response"/>
    <property type="evidence" value="ECO:0007669"/>
    <property type="project" value="InterPro"/>
</dbReference>
<reference evidence="2" key="1">
    <citation type="submission" date="2020-03" db="EMBL/GenBank/DDBJ databases">
        <title>A high-quality chromosome-level genome assembly of a woody plant with both climbing and erect habits, Rhamnella rubrinervis.</title>
        <authorList>
            <person name="Lu Z."/>
            <person name="Yang Y."/>
            <person name="Zhu X."/>
            <person name="Sun Y."/>
        </authorList>
    </citation>
    <scope>NUCLEOTIDE SEQUENCE</scope>
    <source>
        <strain evidence="2">BYM</strain>
        <tissue evidence="2">Leaf</tissue>
    </source>
</reference>
<proteinExistence type="predicted"/>
<dbReference type="AlphaFoldDB" id="A0A8K0MT35"/>
<dbReference type="Gene3D" id="3.40.50.10140">
    <property type="entry name" value="Toll/interleukin-1 receptor homology (TIR) domain"/>
    <property type="match status" value="1"/>
</dbReference>
<dbReference type="SUPFAM" id="SSF52200">
    <property type="entry name" value="Toll/Interleukin receptor TIR domain"/>
    <property type="match status" value="1"/>
</dbReference>
<sequence length="419" mass="47622">MASSSLSFSFWSAISHQRHDVFLSFRGEDTRHGLLKNLHAALSEAGISTFKDDINLEKGSDITSELLKAIQMSRIAVVLSRRTMLLQGGAWTNWLRSSNADESMARLCFRCSMMWILMMFTTRVGVLLKLSLHTNSVLRWTPPLTTRLVGGEQLYKNLQPYHLAPGICTNTSILLTIDGMHESNFINEIIKHIKSRRQDAHMSLTLQPKEIDSGKDYLNLLLSVISDDVLVIGIYGIMGQPNGLVRLQQQLLSDILMDEHDVEIDELSRGIDMISTQLRNRRVLVVLDNVDNIHQLNALARKRDWFGPGSRIIITTRDAELLSVLETDDVYGPQGIQAQRKLMSLVNEIERERKKNALQPIDYGPKLCQHHPNDDNISYMFLRIAFQTALRRQCAYHLKDCTGLTELFFSDIFLTICIA</sequence>
<comment type="caution">
    <text evidence="2">The sequence shown here is derived from an EMBL/GenBank/DDBJ whole genome shotgun (WGS) entry which is preliminary data.</text>
</comment>
<dbReference type="GO" id="GO:0043531">
    <property type="term" value="F:ADP binding"/>
    <property type="evidence" value="ECO:0007669"/>
    <property type="project" value="InterPro"/>
</dbReference>
<dbReference type="InterPro" id="IPR027417">
    <property type="entry name" value="P-loop_NTPase"/>
</dbReference>
<organism evidence="2 3">
    <name type="scientific">Rhamnella rubrinervis</name>
    <dbReference type="NCBI Taxonomy" id="2594499"/>
    <lineage>
        <taxon>Eukaryota</taxon>
        <taxon>Viridiplantae</taxon>
        <taxon>Streptophyta</taxon>
        <taxon>Embryophyta</taxon>
        <taxon>Tracheophyta</taxon>
        <taxon>Spermatophyta</taxon>
        <taxon>Magnoliopsida</taxon>
        <taxon>eudicotyledons</taxon>
        <taxon>Gunneridae</taxon>
        <taxon>Pentapetalae</taxon>
        <taxon>rosids</taxon>
        <taxon>fabids</taxon>
        <taxon>Rosales</taxon>
        <taxon>Rhamnaceae</taxon>
        <taxon>rhamnoid group</taxon>
        <taxon>Rhamneae</taxon>
        <taxon>Rhamnella</taxon>
    </lineage>
</organism>
<dbReference type="InterPro" id="IPR000157">
    <property type="entry name" value="TIR_dom"/>
</dbReference>
<keyword evidence="3" id="KW-1185">Reference proteome</keyword>
<feature type="domain" description="TIR" evidence="1">
    <location>
        <begin position="17"/>
        <end position="158"/>
    </location>
</feature>